<name>A0A941IAF4_9BACI</name>
<feature type="domain" description="IrrE N-terminal-like" evidence="1">
    <location>
        <begin position="45"/>
        <end position="142"/>
    </location>
</feature>
<evidence type="ECO:0000259" key="1">
    <source>
        <dbReference type="Pfam" id="PF06114"/>
    </source>
</evidence>
<dbReference type="Gene3D" id="1.10.10.2910">
    <property type="match status" value="1"/>
</dbReference>
<keyword evidence="3" id="KW-1185">Reference proteome</keyword>
<dbReference type="EMBL" id="JAGSOT010000073">
    <property type="protein sequence ID" value="MBR7797869.1"/>
    <property type="molecule type" value="Genomic_DNA"/>
</dbReference>
<dbReference type="Pfam" id="PF06114">
    <property type="entry name" value="Peptidase_M78"/>
    <property type="match status" value="1"/>
</dbReference>
<dbReference type="InterPro" id="IPR010359">
    <property type="entry name" value="IrrE_HExxH"/>
</dbReference>
<organism evidence="2 3">
    <name type="scientific">Virgibacillus salarius</name>
    <dbReference type="NCBI Taxonomy" id="447199"/>
    <lineage>
        <taxon>Bacteria</taxon>
        <taxon>Bacillati</taxon>
        <taxon>Bacillota</taxon>
        <taxon>Bacilli</taxon>
        <taxon>Bacillales</taxon>
        <taxon>Bacillaceae</taxon>
        <taxon>Virgibacillus</taxon>
    </lineage>
</organism>
<evidence type="ECO:0000313" key="2">
    <source>
        <dbReference type="EMBL" id="MBR7797869.1"/>
    </source>
</evidence>
<accession>A0A941IAF4</accession>
<dbReference type="Proteomes" id="UP000675284">
    <property type="component" value="Unassembled WGS sequence"/>
</dbReference>
<proteinExistence type="predicted"/>
<protein>
    <submittedName>
        <fullName evidence="2">ImmA/IrrE family metallo-endopeptidase</fullName>
    </submittedName>
</protein>
<dbReference type="AlphaFoldDB" id="A0A941IAF4"/>
<gene>
    <name evidence="2" type="ORF">KCX74_17735</name>
</gene>
<reference evidence="2" key="1">
    <citation type="submission" date="2021-04" db="EMBL/GenBank/DDBJ databases">
        <title>Isolation and polyphasic classification of algal microorganism.</title>
        <authorList>
            <person name="Wang S."/>
        </authorList>
    </citation>
    <scope>NUCLEOTIDE SEQUENCE</scope>
    <source>
        <strain evidence="2">720a</strain>
    </source>
</reference>
<evidence type="ECO:0000313" key="3">
    <source>
        <dbReference type="Proteomes" id="UP000675284"/>
    </source>
</evidence>
<dbReference type="RefSeq" id="WP_034679274.1">
    <property type="nucleotide sequence ID" value="NZ_BAAACY010000036.1"/>
</dbReference>
<comment type="caution">
    <text evidence="2">The sequence shown here is derived from an EMBL/GenBank/DDBJ whole genome shotgun (WGS) entry which is preliminary data.</text>
</comment>
<sequence length="149" mass="18083">MYLYSRTEDYIQHLLAKINIKIPTELRIENISNSLKIPVYFWEFSSETVYKNGKCIIFLNATNNEQVQWQEFAHEIAHNLWHAGRQEYLPQAFIELQEWQANYFSYHLCVPTFMLQRIPKASPYQIMHLFNVEYEFACKRLEMYKNKFI</sequence>